<evidence type="ECO:0000256" key="1">
    <source>
        <dbReference type="SAM" id="MobiDB-lite"/>
    </source>
</evidence>
<name>A0ABP0RUQ3_9DINO</name>
<evidence type="ECO:0000313" key="3">
    <source>
        <dbReference type="Proteomes" id="UP001642484"/>
    </source>
</evidence>
<dbReference type="EMBL" id="CAXAMN010026439">
    <property type="protein sequence ID" value="CAK9102951.1"/>
    <property type="molecule type" value="Genomic_DNA"/>
</dbReference>
<comment type="caution">
    <text evidence="2">The sequence shown here is derived from an EMBL/GenBank/DDBJ whole genome shotgun (WGS) entry which is preliminary data.</text>
</comment>
<accession>A0ABP0RUQ3</accession>
<organism evidence="2 3">
    <name type="scientific">Durusdinium trenchii</name>
    <dbReference type="NCBI Taxonomy" id="1381693"/>
    <lineage>
        <taxon>Eukaryota</taxon>
        <taxon>Sar</taxon>
        <taxon>Alveolata</taxon>
        <taxon>Dinophyceae</taxon>
        <taxon>Suessiales</taxon>
        <taxon>Symbiodiniaceae</taxon>
        <taxon>Durusdinium</taxon>
    </lineage>
</organism>
<feature type="region of interest" description="Disordered" evidence="1">
    <location>
        <begin position="289"/>
        <end position="316"/>
    </location>
</feature>
<feature type="region of interest" description="Disordered" evidence="1">
    <location>
        <begin position="57"/>
        <end position="162"/>
    </location>
</feature>
<feature type="compositionally biased region" description="Basic and acidic residues" evidence="1">
    <location>
        <begin position="376"/>
        <end position="386"/>
    </location>
</feature>
<feature type="region of interest" description="Disordered" evidence="1">
    <location>
        <begin position="375"/>
        <end position="409"/>
    </location>
</feature>
<gene>
    <name evidence="2" type="ORF">CCMP2556_LOCUS48413</name>
</gene>
<dbReference type="Proteomes" id="UP001642484">
    <property type="component" value="Unassembled WGS sequence"/>
</dbReference>
<sequence length="409" mass="45559">MPAIGSPPSLLPAAQSWRRGTSIPSGMRFQRCACGTNAPVTRPCVCESCAQKKLSESVGSDDLNSSCERLRRGRSGSRKELTVPRGPVLHTSWRPRSTERGVGDAAASPWSQSLRDSAPETPRRLEAPRFEVSSPGPGARTGRRLNMTPESVRSARSTSVRSVRSVRSARSCSNFSIDSRCSSQCSRMSSLDLEEMAAEEGRRRLKELMRQNAKSCYQAINFPDMRHGHHSLKLTVPEGFNLSVSNRADPPGYPKQEDCSSINEKWSKSLRPEMFVKWTRELTVPLGPQLRTSRTRRSLSAREHSSSRKHSVSCKGLPAREREAIARHLQRSKSQALEAPEIVQVKAQLTEEDRQWIQGAENARARAARARTAMQKRSEEAYDKQKQQLFVFGSPSETSKISKVGEEAE</sequence>
<protein>
    <submittedName>
        <fullName evidence="2">Uncharacterized protein</fullName>
    </submittedName>
</protein>
<feature type="compositionally biased region" description="Basic and acidic residues" evidence="1">
    <location>
        <begin position="117"/>
        <end position="129"/>
    </location>
</feature>
<feature type="compositionally biased region" description="Low complexity" evidence="1">
    <location>
        <begin position="151"/>
        <end position="162"/>
    </location>
</feature>
<reference evidence="2 3" key="1">
    <citation type="submission" date="2024-02" db="EMBL/GenBank/DDBJ databases">
        <authorList>
            <person name="Chen Y."/>
            <person name="Shah S."/>
            <person name="Dougan E. K."/>
            <person name="Thang M."/>
            <person name="Chan C."/>
        </authorList>
    </citation>
    <scope>NUCLEOTIDE SEQUENCE [LARGE SCALE GENOMIC DNA]</scope>
</reference>
<evidence type="ECO:0000313" key="2">
    <source>
        <dbReference type="EMBL" id="CAK9102951.1"/>
    </source>
</evidence>
<keyword evidence="3" id="KW-1185">Reference proteome</keyword>
<proteinExistence type="predicted"/>